<gene>
    <name evidence="1" type="ORF">N0F65_008866</name>
</gene>
<keyword evidence="2" id="KW-1185">Reference proteome</keyword>
<evidence type="ECO:0000313" key="1">
    <source>
        <dbReference type="EMBL" id="DAZ93923.1"/>
    </source>
</evidence>
<proteinExistence type="predicted"/>
<dbReference type="EMBL" id="DAKRPA010000281">
    <property type="protein sequence ID" value="DAZ93923.1"/>
    <property type="molecule type" value="Genomic_DNA"/>
</dbReference>
<reference evidence="1" key="2">
    <citation type="journal article" date="2023" name="Microbiol Resour">
        <title>Decontamination and Annotation of the Draft Genome Sequence of the Oomycete Lagenidium giganteum ARSEF 373.</title>
        <authorList>
            <person name="Morgan W.R."/>
            <person name="Tartar A."/>
        </authorList>
    </citation>
    <scope>NUCLEOTIDE SEQUENCE</scope>
    <source>
        <strain evidence="1">ARSEF 373</strain>
    </source>
</reference>
<organism evidence="1 2">
    <name type="scientific">Lagenidium giganteum</name>
    <dbReference type="NCBI Taxonomy" id="4803"/>
    <lineage>
        <taxon>Eukaryota</taxon>
        <taxon>Sar</taxon>
        <taxon>Stramenopiles</taxon>
        <taxon>Oomycota</taxon>
        <taxon>Peronosporomycetes</taxon>
        <taxon>Pythiales</taxon>
        <taxon>Pythiaceae</taxon>
    </lineage>
</organism>
<name>A0AAV2YKS9_9STRA</name>
<accession>A0AAV2YKS9</accession>
<comment type="caution">
    <text evidence="1">The sequence shown here is derived from an EMBL/GenBank/DDBJ whole genome shotgun (WGS) entry which is preliminary data.</text>
</comment>
<dbReference type="Proteomes" id="UP001146120">
    <property type="component" value="Unassembled WGS sequence"/>
</dbReference>
<protein>
    <submittedName>
        <fullName evidence="1">Uncharacterized protein</fullName>
    </submittedName>
</protein>
<reference evidence="1" key="1">
    <citation type="submission" date="2022-11" db="EMBL/GenBank/DDBJ databases">
        <authorList>
            <person name="Morgan W.R."/>
            <person name="Tartar A."/>
        </authorList>
    </citation>
    <scope>NUCLEOTIDE SEQUENCE</scope>
    <source>
        <strain evidence="1">ARSEF 373</strain>
    </source>
</reference>
<evidence type="ECO:0000313" key="2">
    <source>
        <dbReference type="Proteomes" id="UP001146120"/>
    </source>
</evidence>
<sequence length="178" mass="19219">MPPPMSCPWSVNSSKRASGMCRKSNNMVATASDAKYLLSLSILTLGNVRTTSRRMKSTRASSRGALAGALPPFAVPGAPAVPGAAPAASAWPAPPIASVNVASMTAVTAPWVVCCHLRWHWHWGANVREWWRWSPRDATFHAPWRCPHQLSTNADDNATARCGFLPRLLIIGALLLEL</sequence>
<dbReference type="AlphaFoldDB" id="A0AAV2YKS9"/>